<gene>
    <name evidence="3" type="ORF">E4S40_14585</name>
</gene>
<protein>
    <submittedName>
        <fullName evidence="3">MBL fold metallo-hydrolase</fullName>
    </submittedName>
</protein>
<dbReference type="RefSeq" id="WP_135075698.1">
    <property type="nucleotide sequence ID" value="NZ_SPSB01000004.1"/>
</dbReference>
<dbReference type="GO" id="GO:0046872">
    <property type="term" value="F:metal ion binding"/>
    <property type="evidence" value="ECO:0007669"/>
    <property type="project" value="UniProtKB-KW"/>
</dbReference>
<proteinExistence type="predicted"/>
<dbReference type="PANTHER" id="PTHR43084">
    <property type="entry name" value="PERSULFIDE DIOXYGENASE ETHE1"/>
    <property type="match status" value="1"/>
</dbReference>
<evidence type="ECO:0000256" key="1">
    <source>
        <dbReference type="ARBA" id="ARBA00022723"/>
    </source>
</evidence>
<feature type="domain" description="Rhodanese" evidence="2">
    <location>
        <begin position="265"/>
        <end position="304"/>
    </location>
</feature>
<dbReference type="PROSITE" id="PS50206">
    <property type="entry name" value="RHODANESE_3"/>
    <property type="match status" value="2"/>
</dbReference>
<dbReference type="FunFam" id="3.60.15.10:FF:000030">
    <property type="entry name" value="Metallo-beta-lactamase family protein"/>
    <property type="match status" value="1"/>
</dbReference>
<dbReference type="Pfam" id="PF00753">
    <property type="entry name" value="Lactamase_B"/>
    <property type="match status" value="1"/>
</dbReference>
<dbReference type="CDD" id="cd00158">
    <property type="entry name" value="RHOD"/>
    <property type="match status" value="1"/>
</dbReference>
<dbReference type="PANTHER" id="PTHR43084:SF1">
    <property type="entry name" value="PERSULFIDE DIOXYGENASE ETHE1, MITOCHONDRIAL"/>
    <property type="match status" value="1"/>
</dbReference>
<dbReference type="InterPro" id="IPR001279">
    <property type="entry name" value="Metallo-B-lactamas"/>
</dbReference>
<reference evidence="3 4" key="1">
    <citation type="submission" date="2019-03" db="EMBL/GenBank/DDBJ databases">
        <title>Algoriphagus sp. nov, a new strain isolated from root system soil of mangrove plant Kandelia.</title>
        <authorList>
            <person name="Yin Q."/>
            <person name="Wang K."/>
            <person name="Song Z."/>
        </authorList>
    </citation>
    <scope>NUCLEOTIDE SEQUENCE [LARGE SCALE GENOMIC DNA]</scope>
    <source>
        <strain evidence="3 4">XY-J91</strain>
    </source>
</reference>
<keyword evidence="4" id="KW-1185">Reference proteome</keyword>
<dbReference type="GO" id="GO:0070813">
    <property type="term" value="P:hydrogen sulfide metabolic process"/>
    <property type="evidence" value="ECO:0007669"/>
    <property type="project" value="TreeGrafter"/>
</dbReference>
<dbReference type="InterPro" id="IPR036866">
    <property type="entry name" value="RibonucZ/Hydroxyglut_hydro"/>
</dbReference>
<dbReference type="Gene3D" id="3.60.15.10">
    <property type="entry name" value="Ribonuclease Z/Hydroxyacylglutathione hydrolase-like"/>
    <property type="match status" value="1"/>
</dbReference>
<evidence type="ECO:0000259" key="2">
    <source>
        <dbReference type="PROSITE" id="PS50206"/>
    </source>
</evidence>
<dbReference type="AlphaFoldDB" id="A0A4Y9QR47"/>
<evidence type="ECO:0000313" key="3">
    <source>
        <dbReference type="EMBL" id="TFV93473.1"/>
    </source>
</evidence>
<dbReference type="GO" id="GO:0004792">
    <property type="term" value="F:thiosulfate-cyanide sulfurtransferase activity"/>
    <property type="evidence" value="ECO:0007669"/>
    <property type="project" value="InterPro"/>
</dbReference>
<dbReference type="InterPro" id="IPR001763">
    <property type="entry name" value="Rhodanese-like_dom"/>
</dbReference>
<dbReference type="InterPro" id="IPR001307">
    <property type="entry name" value="Thiosulphate_STrfase_CS"/>
</dbReference>
<evidence type="ECO:0000313" key="4">
    <source>
        <dbReference type="Proteomes" id="UP000297647"/>
    </source>
</evidence>
<dbReference type="InterPro" id="IPR044528">
    <property type="entry name" value="POD-like_MBL-fold"/>
</dbReference>
<dbReference type="PROSITE" id="PS00380">
    <property type="entry name" value="RHODANESE_1"/>
    <property type="match status" value="1"/>
</dbReference>
<dbReference type="InterPro" id="IPR051682">
    <property type="entry name" value="Mito_Persulfide_Diox"/>
</dbReference>
<organism evidence="3 4">
    <name type="scientific">Algoriphagus kandeliae</name>
    <dbReference type="NCBI Taxonomy" id="2562278"/>
    <lineage>
        <taxon>Bacteria</taxon>
        <taxon>Pseudomonadati</taxon>
        <taxon>Bacteroidota</taxon>
        <taxon>Cytophagia</taxon>
        <taxon>Cytophagales</taxon>
        <taxon>Cyclobacteriaceae</taxon>
        <taxon>Algoriphagus</taxon>
    </lineage>
</organism>
<keyword evidence="3" id="KW-0378">Hydrolase</keyword>
<dbReference type="Proteomes" id="UP000297647">
    <property type="component" value="Unassembled WGS sequence"/>
</dbReference>
<keyword evidence="1" id="KW-0479">Metal-binding</keyword>
<dbReference type="SUPFAM" id="SSF52821">
    <property type="entry name" value="Rhodanese/Cell cycle control phosphatase"/>
    <property type="match status" value="2"/>
</dbReference>
<dbReference type="InterPro" id="IPR036873">
    <property type="entry name" value="Rhodanese-like_dom_sf"/>
</dbReference>
<dbReference type="SUPFAM" id="SSF56281">
    <property type="entry name" value="Metallo-hydrolase/oxidoreductase"/>
    <property type="match status" value="1"/>
</dbReference>
<dbReference type="GO" id="GO:0006749">
    <property type="term" value="P:glutathione metabolic process"/>
    <property type="evidence" value="ECO:0007669"/>
    <property type="project" value="InterPro"/>
</dbReference>
<sequence length="448" mass="49049">MNIQQFYDEGLAHASYAILSEGKVALVDPGRNPRQYYDFAEANNAQIVAVIETHPHADFVSSHLEFHQNEGASIYVSKLVGAEYPHTGFDEGDSFQMGKVSFHSLHTPGHSPDSISILLKDENGKDYALFSGDTLFIGDVGRPDLREKAGNMKAQREELAKMMYHTVQDKLKPLADDVIVYPAHGAGSLCGKNLSDARQSTIGEQRATNWAFGDVDEQTFVNSLLEGQPYIPKYFGYDVDMNKKGAPAYQRSISRVSIWPEGSNIPAGALVIDTREQDKFRAGHIPGAINIMNGGKFETWLGSIVGPEEHFFLVADSAAELEILIFKAAKIGYEQLIKGAVVNPAGMTETESTFDVEAFKANPDTFTIVDIRSADEHKNTPIFEESINIPLHELRERAGEIPADKPVVVHCAGGYRSAAGSSIVSGTLKGAEVLDFSEAIKDFQEVVH</sequence>
<dbReference type="OrthoDB" id="9784009at2"/>
<dbReference type="Gene3D" id="3.40.250.10">
    <property type="entry name" value="Rhodanese-like domain"/>
    <property type="match status" value="2"/>
</dbReference>
<dbReference type="CDD" id="cd07724">
    <property type="entry name" value="POD-like_MBL-fold"/>
    <property type="match status" value="1"/>
</dbReference>
<dbReference type="SMART" id="SM00849">
    <property type="entry name" value="Lactamase_B"/>
    <property type="match status" value="1"/>
</dbReference>
<name>A0A4Y9QR47_9BACT</name>
<feature type="domain" description="Rhodanese" evidence="2">
    <location>
        <begin position="362"/>
        <end position="448"/>
    </location>
</feature>
<dbReference type="GO" id="GO:0016787">
    <property type="term" value="F:hydrolase activity"/>
    <property type="evidence" value="ECO:0007669"/>
    <property type="project" value="UniProtKB-KW"/>
</dbReference>
<dbReference type="GO" id="GO:0050313">
    <property type="term" value="F:sulfur dioxygenase activity"/>
    <property type="evidence" value="ECO:0007669"/>
    <property type="project" value="InterPro"/>
</dbReference>
<dbReference type="Pfam" id="PF00581">
    <property type="entry name" value="Rhodanese"/>
    <property type="match status" value="2"/>
</dbReference>
<dbReference type="EMBL" id="SPSB01000004">
    <property type="protein sequence ID" value="TFV93473.1"/>
    <property type="molecule type" value="Genomic_DNA"/>
</dbReference>
<comment type="caution">
    <text evidence="3">The sequence shown here is derived from an EMBL/GenBank/DDBJ whole genome shotgun (WGS) entry which is preliminary data.</text>
</comment>
<accession>A0A4Y9QR47</accession>